<evidence type="ECO:0000313" key="8">
    <source>
        <dbReference type="Proteomes" id="UP000828390"/>
    </source>
</evidence>
<evidence type="ECO:0000313" key="7">
    <source>
        <dbReference type="EMBL" id="KAH3726347.1"/>
    </source>
</evidence>
<evidence type="ECO:0000256" key="1">
    <source>
        <dbReference type="ARBA" id="ARBA00022723"/>
    </source>
</evidence>
<dbReference type="Gene3D" id="3.30.40.10">
    <property type="entry name" value="Zinc/RING finger domain, C3HC4 (zinc finger)"/>
    <property type="match status" value="1"/>
</dbReference>
<evidence type="ECO:0000256" key="2">
    <source>
        <dbReference type="ARBA" id="ARBA00022771"/>
    </source>
</evidence>
<keyword evidence="1" id="KW-0479">Metal-binding</keyword>
<keyword evidence="8" id="KW-1185">Reference proteome</keyword>
<dbReference type="PANTHER" id="PTHR42647">
    <property type="entry name" value="SBP (S-RIBONUCLEASE BINDING PROTEIN) FAMILY PROTEIN"/>
    <property type="match status" value="1"/>
</dbReference>
<feature type="domain" description="RING-type" evidence="5">
    <location>
        <begin position="62"/>
        <end position="97"/>
    </location>
</feature>
<dbReference type="EMBL" id="JAIWYP010000012">
    <property type="protein sequence ID" value="KAH3726347.1"/>
    <property type="molecule type" value="Genomic_DNA"/>
</dbReference>
<dbReference type="FunFam" id="1.10.1170.10:FF:000002">
    <property type="entry name" value="Baculoviral IAP repeat containing 7"/>
    <property type="match status" value="1"/>
</dbReference>
<gene>
    <name evidence="7" type="ORF">DPMN_052209</name>
    <name evidence="6" type="ORF">DPMN_190883</name>
</gene>
<dbReference type="AlphaFoldDB" id="A0A9D4CK16"/>
<dbReference type="Pfam" id="PF13920">
    <property type="entry name" value="zf-C3HC4_3"/>
    <property type="match status" value="1"/>
</dbReference>
<evidence type="ECO:0000259" key="5">
    <source>
        <dbReference type="PROSITE" id="PS50089"/>
    </source>
</evidence>
<dbReference type="GO" id="GO:0008270">
    <property type="term" value="F:zinc ion binding"/>
    <property type="evidence" value="ECO:0007669"/>
    <property type="project" value="UniProtKB-KW"/>
</dbReference>
<organism evidence="7 8">
    <name type="scientific">Dreissena polymorpha</name>
    <name type="common">Zebra mussel</name>
    <name type="synonym">Mytilus polymorpha</name>
    <dbReference type="NCBI Taxonomy" id="45954"/>
    <lineage>
        <taxon>Eukaryota</taxon>
        <taxon>Metazoa</taxon>
        <taxon>Spiralia</taxon>
        <taxon>Lophotrochozoa</taxon>
        <taxon>Mollusca</taxon>
        <taxon>Bivalvia</taxon>
        <taxon>Autobranchia</taxon>
        <taxon>Heteroconchia</taxon>
        <taxon>Euheterodonta</taxon>
        <taxon>Imparidentia</taxon>
        <taxon>Neoheterodontei</taxon>
        <taxon>Myida</taxon>
        <taxon>Dreissenoidea</taxon>
        <taxon>Dreissenidae</taxon>
        <taxon>Dreissena</taxon>
    </lineage>
</organism>
<evidence type="ECO:0000313" key="6">
    <source>
        <dbReference type="EMBL" id="KAH3689142.1"/>
    </source>
</evidence>
<dbReference type="SUPFAM" id="SSF57850">
    <property type="entry name" value="RING/U-box"/>
    <property type="match status" value="1"/>
</dbReference>
<protein>
    <recommendedName>
        <fullName evidence="5">RING-type domain-containing protein</fullName>
    </recommendedName>
</protein>
<reference evidence="7" key="1">
    <citation type="journal article" date="2019" name="bioRxiv">
        <title>The Genome of the Zebra Mussel, Dreissena polymorpha: A Resource for Invasive Species Research.</title>
        <authorList>
            <person name="McCartney M.A."/>
            <person name="Auch B."/>
            <person name="Kono T."/>
            <person name="Mallez S."/>
            <person name="Zhang Y."/>
            <person name="Obille A."/>
            <person name="Becker A."/>
            <person name="Abrahante J.E."/>
            <person name="Garbe J."/>
            <person name="Badalamenti J.P."/>
            <person name="Herman A."/>
            <person name="Mangelson H."/>
            <person name="Liachko I."/>
            <person name="Sullivan S."/>
            <person name="Sone E.D."/>
            <person name="Koren S."/>
            <person name="Silverstein K.A.T."/>
            <person name="Beckman K.B."/>
            <person name="Gohl D.M."/>
        </authorList>
    </citation>
    <scope>NUCLEOTIDE SEQUENCE</scope>
    <source>
        <strain evidence="7">Duluth1</strain>
        <tissue evidence="7">Whole animal</tissue>
    </source>
</reference>
<accession>A0A9D4CK16</accession>
<dbReference type="GO" id="GO:0004842">
    <property type="term" value="F:ubiquitin-protein transferase activity"/>
    <property type="evidence" value="ECO:0007669"/>
    <property type="project" value="TreeGrafter"/>
</dbReference>
<dbReference type="Proteomes" id="UP000828390">
    <property type="component" value="Unassembled WGS sequence"/>
</dbReference>
<sequence>MRNKCGLRNFTDRTIPIIADVIAFIKIMKIQGTDADSDKISQDCFHEEPITENQRLKNLLLCMRCESKDANVLFLPCAHHRMCTDCARGIKTCPVCQETIQTSVQTFLS</sequence>
<keyword evidence="2 4" id="KW-0863">Zinc-finger</keyword>
<dbReference type="OrthoDB" id="10051407at2759"/>
<proteinExistence type="predicted"/>
<dbReference type="InterPro" id="IPR001841">
    <property type="entry name" value="Znf_RING"/>
</dbReference>
<dbReference type="PANTHER" id="PTHR42647:SF72">
    <property type="entry name" value="EF-HAND CALCIUM-BINDING DOMAIN-CONTAINING PROTEIN 4A"/>
    <property type="match status" value="1"/>
</dbReference>
<reference evidence="7" key="2">
    <citation type="submission" date="2020-11" db="EMBL/GenBank/DDBJ databases">
        <authorList>
            <person name="McCartney M.A."/>
            <person name="Auch B."/>
            <person name="Kono T."/>
            <person name="Mallez S."/>
            <person name="Becker A."/>
            <person name="Gohl D.M."/>
            <person name="Silverstein K.A.T."/>
            <person name="Koren S."/>
            <person name="Bechman K.B."/>
            <person name="Herman A."/>
            <person name="Abrahante J.E."/>
            <person name="Garbe J."/>
        </authorList>
    </citation>
    <scope>NUCLEOTIDE SEQUENCE</scope>
    <source>
        <strain evidence="7">Duluth1</strain>
        <tissue evidence="7">Whole animal</tissue>
    </source>
</reference>
<dbReference type="PROSITE" id="PS50089">
    <property type="entry name" value="ZF_RING_2"/>
    <property type="match status" value="1"/>
</dbReference>
<comment type="caution">
    <text evidence="7">The sequence shown here is derived from an EMBL/GenBank/DDBJ whole genome shotgun (WGS) entry which is preliminary data.</text>
</comment>
<dbReference type="InterPro" id="IPR013083">
    <property type="entry name" value="Znf_RING/FYVE/PHD"/>
</dbReference>
<evidence type="ECO:0000256" key="3">
    <source>
        <dbReference type="ARBA" id="ARBA00022833"/>
    </source>
</evidence>
<name>A0A9D4CK16_DREPO</name>
<evidence type="ECO:0000256" key="4">
    <source>
        <dbReference type="PROSITE-ProRule" id="PRU00175"/>
    </source>
</evidence>
<dbReference type="EMBL" id="JAIWYP010000145">
    <property type="protein sequence ID" value="KAH3689142.1"/>
    <property type="molecule type" value="Genomic_DNA"/>
</dbReference>
<keyword evidence="3" id="KW-0862">Zinc</keyword>